<feature type="domain" description="Histidine kinase" evidence="6">
    <location>
        <begin position="341"/>
        <end position="559"/>
    </location>
</feature>
<dbReference type="Gene3D" id="3.30.565.10">
    <property type="entry name" value="Histidine kinase-like ATPase, C-terminal domain"/>
    <property type="match status" value="1"/>
</dbReference>
<dbReference type="InterPro" id="IPR003661">
    <property type="entry name" value="HisK_dim/P_dom"/>
</dbReference>
<feature type="transmembrane region" description="Helical" evidence="5">
    <location>
        <begin position="292"/>
        <end position="311"/>
    </location>
</feature>
<evidence type="ECO:0000313" key="8">
    <source>
        <dbReference type="Proteomes" id="UP001337305"/>
    </source>
</evidence>
<accession>A0ABU7XVF3</accession>
<dbReference type="PROSITE" id="PS50109">
    <property type="entry name" value="HIS_KIN"/>
    <property type="match status" value="1"/>
</dbReference>
<dbReference type="Pfam" id="PF13181">
    <property type="entry name" value="TPR_8"/>
    <property type="match status" value="1"/>
</dbReference>
<feature type="repeat" description="TPR" evidence="4">
    <location>
        <begin position="106"/>
        <end position="139"/>
    </location>
</feature>
<dbReference type="Proteomes" id="UP001337305">
    <property type="component" value="Unassembled WGS sequence"/>
</dbReference>
<dbReference type="SUPFAM" id="SSF47384">
    <property type="entry name" value="Homodimeric domain of signal transducing histidine kinase"/>
    <property type="match status" value="1"/>
</dbReference>
<evidence type="ECO:0000313" key="7">
    <source>
        <dbReference type="EMBL" id="MEF3834346.1"/>
    </source>
</evidence>
<evidence type="ECO:0000256" key="1">
    <source>
        <dbReference type="ARBA" id="ARBA00000085"/>
    </source>
</evidence>
<keyword evidence="4" id="KW-0802">TPR repeat</keyword>
<evidence type="ECO:0000256" key="2">
    <source>
        <dbReference type="ARBA" id="ARBA00012438"/>
    </source>
</evidence>
<protein>
    <recommendedName>
        <fullName evidence="2">histidine kinase</fullName>
        <ecNumber evidence="2">2.7.13.3</ecNumber>
    </recommendedName>
</protein>
<dbReference type="Gene3D" id="1.25.40.10">
    <property type="entry name" value="Tetratricopeptide repeat domain"/>
    <property type="match status" value="2"/>
</dbReference>
<dbReference type="InterPro" id="IPR005467">
    <property type="entry name" value="His_kinase_dom"/>
</dbReference>
<dbReference type="EC" id="2.7.13.3" evidence="2"/>
<reference evidence="7 8" key="1">
    <citation type="submission" date="2022-09" db="EMBL/GenBank/DDBJ databases">
        <title>Genome sequencing of Flavivirga sp. MEBiC05379.</title>
        <authorList>
            <person name="Oh H.-M."/>
            <person name="Kwon K.K."/>
            <person name="Park M.J."/>
            <person name="Yang S.-H."/>
        </authorList>
    </citation>
    <scope>NUCLEOTIDE SEQUENCE [LARGE SCALE GENOMIC DNA]</scope>
    <source>
        <strain evidence="7 8">MEBiC05379</strain>
    </source>
</reference>
<dbReference type="Pfam" id="PF02518">
    <property type="entry name" value="HATPase_c"/>
    <property type="match status" value="1"/>
</dbReference>
<dbReference type="InterPro" id="IPR004358">
    <property type="entry name" value="Sig_transdc_His_kin-like_C"/>
</dbReference>
<dbReference type="InterPro" id="IPR011990">
    <property type="entry name" value="TPR-like_helical_dom_sf"/>
</dbReference>
<keyword evidence="5" id="KW-1133">Transmembrane helix</keyword>
<evidence type="ECO:0000259" key="6">
    <source>
        <dbReference type="PROSITE" id="PS50109"/>
    </source>
</evidence>
<dbReference type="CDD" id="cd00075">
    <property type="entry name" value="HATPase"/>
    <property type="match status" value="1"/>
</dbReference>
<proteinExistence type="predicted"/>
<keyword evidence="5" id="KW-0812">Transmembrane</keyword>
<organism evidence="7 8">
    <name type="scientific">Flavivirga spongiicola</name>
    <dbReference type="NCBI Taxonomy" id="421621"/>
    <lineage>
        <taxon>Bacteria</taxon>
        <taxon>Pseudomonadati</taxon>
        <taxon>Bacteroidota</taxon>
        <taxon>Flavobacteriia</taxon>
        <taxon>Flavobacteriales</taxon>
        <taxon>Flavobacteriaceae</taxon>
        <taxon>Flavivirga</taxon>
    </lineage>
</organism>
<dbReference type="SUPFAM" id="SSF48452">
    <property type="entry name" value="TPR-like"/>
    <property type="match status" value="2"/>
</dbReference>
<evidence type="ECO:0000256" key="4">
    <source>
        <dbReference type="PROSITE-ProRule" id="PRU00339"/>
    </source>
</evidence>
<dbReference type="InterPro" id="IPR052023">
    <property type="entry name" value="Histidine_kinase_KdpD"/>
</dbReference>
<dbReference type="PROSITE" id="PS50005">
    <property type="entry name" value="TPR"/>
    <property type="match status" value="2"/>
</dbReference>
<dbReference type="PRINTS" id="PR00344">
    <property type="entry name" value="BCTRLSENSOR"/>
</dbReference>
<dbReference type="InterPro" id="IPR019734">
    <property type="entry name" value="TPR_rpt"/>
</dbReference>
<dbReference type="InterPro" id="IPR036097">
    <property type="entry name" value="HisK_dim/P_sf"/>
</dbReference>
<evidence type="ECO:0000256" key="3">
    <source>
        <dbReference type="ARBA" id="ARBA00022553"/>
    </source>
</evidence>
<dbReference type="CDD" id="cd00082">
    <property type="entry name" value="HisKA"/>
    <property type="match status" value="1"/>
</dbReference>
<dbReference type="PANTHER" id="PTHR45569:SF1">
    <property type="entry name" value="SENSOR PROTEIN KDPD"/>
    <property type="match status" value="1"/>
</dbReference>
<sequence>MKWLFYLLIPTGLFAQNNIDDIDLKHAIENVCKGKYAHFHRAHLFYFKQQTDSAYVYSSRASHLYKEVDLNDYLNFIYGVSAYRQGFHSIAKNKLEKISTTFPFRYLVYYNLGGVALESNKFEEALVYYEKALKNKKIRSNTKLKIIYHNIGICYLHLKEFKKSEEFLKKEIDIARIDKDTLGLLYAKLDLGNVYYEQHKDKQAISLFEEAYNLSLAHTSLTAQQITTQNLAIVEKNRNNYKKSLEYLEQSLVLKDSVWNKDKISLLLEKDKLQVVALKEKEVQIQKKQRNWFLLGSIVCSLLALLLLYFYNIKTRQNKTITTQKKELEKLNNTKNYLLSVISHDLRSPLNSINYNNESLNNLLNQKNIQKALKLNSENISISKNTSHLLDNILNWALEQNDQLLFLPDSYAINILIESVLFDYKPLASTKNIELSAQYQDANTQVFLDKELFKITFRNLIDNSIKFTPEGGKITVETSSLNKECIIKIKDTGVGMPLDILKTINNYETLTIEKIDRAKGLGLGLLLSKVLIRKNNGSFKIKNNHDMGIIITLGVPIKDV</sequence>
<dbReference type="Gene3D" id="1.10.287.130">
    <property type="match status" value="1"/>
</dbReference>
<evidence type="ECO:0000256" key="5">
    <source>
        <dbReference type="SAM" id="Phobius"/>
    </source>
</evidence>
<keyword evidence="3" id="KW-0597">Phosphoprotein</keyword>
<keyword evidence="8" id="KW-1185">Reference proteome</keyword>
<dbReference type="EMBL" id="JAODOP010000004">
    <property type="protein sequence ID" value="MEF3834346.1"/>
    <property type="molecule type" value="Genomic_DNA"/>
</dbReference>
<dbReference type="SMART" id="SM00387">
    <property type="entry name" value="HATPase_c"/>
    <property type="match status" value="1"/>
</dbReference>
<dbReference type="PANTHER" id="PTHR45569">
    <property type="entry name" value="SENSOR PROTEIN KDPD"/>
    <property type="match status" value="1"/>
</dbReference>
<comment type="caution">
    <text evidence="7">The sequence shown here is derived from an EMBL/GenBank/DDBJ whole genome shotgun (WGS) entry which is preliminary data.</text>
</comment>
<comment type="catalytic activity">
    <reaction evidence="1">
        <text>ATP + protein L-histidine = ADP + protein N-phospho-L-histidine.</text>
        <dbReference type="EC" id="2.7.13.3"/>
    </reaction>
</comment>
<keyword evidence="5" id="KW-0472">Membrane</keyword>
<dbReference type="InterPro" id="IPR036890">
    <property type="entry name" value="HATPase_C_sf"/>
</dbReference>
<dbReference type="SMART" id="SM00028">
    <property type="entry name" value="TPR"/>
    <property type="match status" value="4"/>
</dbReference>
<gene>
    <name evidence="7" type="ORF">N1F79_14510</name>
</gene>
<name>A0ABU7XVF3_9FLAO</name>
<dbReference type="RefSeq" id="WP_303306676.1">
    <property type="nucleotide sequence ID" value="NZ_JAODOP010000004.1"/>
</dbReference>
<feature type="repeat" description="TPR" evidence="4">
    <location>
        <begin position="185"/>
        <end position="218"/>
    </location>
</feature>
<dbReference type="Pfam" id="PF13424">
    <property type="entry name" value="TPR_12"/>
    <property type="match status" value="1"/>
</dbReference>
<dbReference type="InterPro" id="IPR003594">
    <property type="entry name" value="HATPase_dom"/>
</dbReference>
<dbReference type="SUPFAM" id="SSF55874">
    <property type="entry name" value="ATPase domain of HSP90 chaperone/DNA topoisomerase II/histidine kinase"/>
    <property type="match status" value="1"/>
</dbReference>